<name>A0ABS9H3W6_9BACL</name>
<gene>
    <name evidence="1" type="ORF">L2716_13750</name>
</gene>
<keyword evidence="2" id="KW-1185">Reference proteome</keyword>
<dbReference type="Proteomes" id="UP001649381">
    <property type="component" value="Unassembled WGS sequence"/>
</dbReference>
<protein>
    <submittedName>
        <fullName evidence="1">Uncharacterized protein</fullName>
    </submittedName>
</protein>
<dbReference type="RefSeq" id="WP_236336844.1">
    <property type="nucleotide sequence ID" value="NZ_JAKIJS010000001.1"/>
</dbReference>
<comment type="caution">
    <text evidence="1">The sequence shown here is derived from an EMBL/GenBank/DDBJ whole genome shotgun (WGS) entry which is preliminary data.</text>
</comment>
<proteinExistence type="predicted"/>
<organism evidence="1 2">
    <name type="scientific">Pseudalkalibacillus berkeleyi</name>
    <dbReference type="NCBI Taxonomy" id="1069813"/>
    <lineage>
        <taxon>Bacteria</taxon>
        <taxon>Bacillati</taxon>
        <taxon>Bacillota</taxon>
        <taxon>Bacilli</taxon>
        <taxon>Bacillales</taxon>
        <taxon>Fictibacillaceae</taxon>
        <taxon>Pseudalkalibacillus</taxon>
    </lineage>
</organism>
<reference evidence="1 2" key="1">
    <citation type="submission" date="2022-01" db="EMBL/GenBank/DDBJ databases">
        <title>Alkalihalobacillus sp. EGI L200015, a novel bacterium isolated from a salt lake sediment.</title>
        <authorList>
            <person name="Gao L."/>
            <person name="Fang B.-Z."/>
            <person name="Li W.-J."/>
        </authorList>
    </citation>
    <scope>NUCLEOTIDE SEQUENCE [LARGE SCALE GENOMIC DNA]</scope>
    <source>
        <strain evidence="1 2">KCTC 12718</strain>
    </source>
</reference>
<sequence>MENYVNKNTYAEGIHLSTINDQAFIIGLIEKLEDAEQSSTATMDFQDPDYKIIIKDNQKIINDLGYYEGAIKLGVEGRYLNQEEERLYAVTVKLPLVQ</sequence>
<evidence type="ECO:0000313" key="2">
    <source>
        <dbReference type="Proteomes" id="UP001649381"/>
    </source>
</evidence>
<evidence type="ECO:0000313" key="1">
    <source>
        <dbReference type="EMBL" id="MCF6138796.1"/>
    </source>
</evidence>
<dbReference type="EMBL" id="JAKIJS010000001">
    <property type="protein sequence ID" value="MCF6138796.1"/>
    <property type="molecule type" value="Genomic_DNA"/>
</dbReference>
<accession>A0ABS9H3W6</accession>